<dbReference type="InterPro" id="IPR003660">
    <property type="entry name" value="HAMP_dom"/>
</dbReference>
<dbReference type="Proteomes" id="UP000481872">
    <property type="component" value="Unassembled WGS sequence"/>
</dbReference>
<evidence type="ECO:0000259" key="12">
    <source>
        <dbReference type="PROSITE" id="PS50885"/>
    </source>
</evidence>
<dbReference type="SMART" id="SM00283">
    <property type="entry name" value="MA"/>
    <property type="match status" value="1"/>
</dbReference>
<evidence type="ECO:0000256" key="1">
    <source>
        <dbReference type="ARBA" id="ARBA00004651"/>
    </source>
</evidence>
<evidence type="ECO:0000256" key="8">
    <source>
        <dbReference type="ARBA" id="ARBA00029447"/>
    </source>
</evidence>
<dbReference type="RefSeq" id="WP_199870478.1">
    <property type="nucleotide sequence ID" value="NZ_JAAGPU010000027.1"/>
</dbReference>
<dbReference type="CDD" id="cd18773">
    <property type="entry name" value="PDC1_HK_sensor"/>
    <property type="match status" value="1"/>
</dbReference>
<keyword evidence="6 10" id="KW-0472">Membrane</keyword>
<comment type="similarity">
    <text evidence="8">Belongs to the methyl-accepting chemotaxis (MCP) protein family.</text>
</comment>
<dbReference type="InterPro" id="IPR033479">
    <property type="entry name" value="dCache_1"/>
</dbReference>
<dbReference type="EMBL" id="JAAGPU010000027">
    <property type="protein sequence ID" value="NEU05830.1"/>
    <property type="molecule type" value="Genomic_DNA"/>
</dbReference>
<dbReference type="Gene3D" id="1.10.287.950">
    <property type="entry name" value="Methyl-accepting chemotaxis protein"/>
    <property type="match status" value="1"/>
</dbReference>
<dbReference type="SUPFAM" id="SSF58104">
    <property type="entry name" value="Methyl-accepting chemotaxis protein (MCP) signaling domain"/>
    <property type="match status" value="1"/>
</dbReference>
<protein>
    <recommendedName>
        <fullName evidence="15">Methyl-accepting chemotaxis protein</fullName>
    </recommendedName>
</protein>
<dbReference type="PROSITE" id="PS50111">
    <property type="entry name" value="CHEMOTAXIS_TRANSDUC_2"/>
    <property type="match status" value="1"/>
</dbReference>
<dbReference type="PANTHER" id="PTHR32089">
    <property type="entry name" value="METHYL-ACCEPTING CHEMOTAXIS PROTEIN MCPB"/>
    <property type="match status" value="1"/>
</dbReference>
<dbReference type="AlphaFoldDB" id="A0A6M0H548"/>
<evidence type="ECO:0008006" key="15">
    <source>
        <dbReference type="Google" id="ProtNLM"/>
    </source>
</evidence>
<gene>
    <name evidence="13" type="ORF">G3M99_13420</name>
</gene>
<comment type="subcellular location">
    <subcellularLocation>
        <location evidence="1">Cell membrane</location>
        <topology evidence="1">Multi-pass membrane protein</topology>
    </subcellularLocation>
</comment>
<evidence type="ECO:0000256" key="9">
    <source>
        <dbReference type="PROSITE-ProRule" id="PRU00284"/>
    </source>
</evidence>
<feature type="domain" description="HAMP" evidence="12">
    <location>
        <begin position="318"/>
        <end position="373"/>
    </location>
</feature>
<evidence type="ECO:0000256" key="2">
    <source>
        <dbReference type="ARBA" id="ARBA00022475"/>
    </source>
</evidence>
<dbReference type="Pfam" id="PF02743">
    <property type="entry name" value="dCache_1"/>
    <property type="match status" value="1"/>
</dbReference>
<feature type="domain" description="Methyl-accepting transducer" evidence="11">
    <location>
        <begin position="392"/>
        <end position="642"/>
    </location>
</feature>
<evidence type="ECO:0000256" key="10">
    <source>
        <dbReference type="SAM" id="Phobius"/>
    </source>
</evidence>
<keyword evidence="4 10" id="KW-0812">Transmembrane</keyword>
<dbReference type="Pfam" id="PF00015">
    <property type="entry name" value="MCPsignal"/>
    <property type="match status" value="1"/>
</dbReference>
<name>A0A6M0H548_9CLOT</name>
<evidence type="ECO:0000256" key="4">
    <source>
        <dbReference type="ARBA" id="ARBA00022692"/>
    </source>
</evidence>
<keyword evidence="7 9" id="KW-0807">Transducer</keyword>
<evidence type="ECO:0000256" key="7">
    <source>
        <dbReference type="ARBA" id="ARBA00023224"/>
    </source>
</evidence>
<comment type="caution">
    <text evidence="13">The sequence shown here is derived from an EMBL/GenBank/DDBJ whole genome shotgun (WGS) entry which is preliminary data.</text>
</comment>
<evidence type="ECO:0000256" key="6">
    <source>
        <dbReference type="ARBA" id="ARBA00023136"/>
    </source>
</evidence>
<evidence type="ECO:0000259" key="11">
    <source>
        <dbReference type="PROSITE" id="PS50111"/>
    </source>
</evidence>
<proteinExistence type="inferred from homology"/>
<dbReference type="InterPro" id="IPR004089">
    <property type="entry name" value="MCPsignal_dom"/>
</dbReference>
<dbReference type="GO" id="GO:0006935">
    <property type="term" value="P:chemotaxis"/>
    <property type="evidence" value="ECO:0007669"/>
    <property type="project" value="UniProtKB-KW"/>
</dbReference>
<evidence type="ECO:0000313" key="13">
    <source>
        <dbReference type="EMBL" id="NEU05830.1"/>
    </source>
</evidence>
<accession>A0A6M0H548</accession>
<keyword evidence="2" id="KW-1003">Cell membrane</keyword>
<evidence type="ECO:0000256" key="3">
    <source>
        <dbReference type="ARBA" id="ARBA00022500"/>
    </source>
</evidence>
<dbReference type="PANTHER" id="PTHR32089:SF112">
    <property type="entry name" value="LYSOZYME-LIKE PROTEIN-RELATED"/>
    <property type="match status" value="1"/>
</dbReference>
<dbReference type="Pfam" id="PF00672">
    <property type="entry name" value="HAMP"/>
    <property type="match status" value="1"/>
</dbReference>
<dbReference type="Gene3D" id="3.30.450.20">
    <property type="entry name" value="PAS domain"/>
    <property type="match status" value="2"/>
</dbReference>
<keyword evidence="3" id="KW-0145">Chemotaxis</keyword>
<dbReference type="GO" id="GO:0007165">
    <property type="term" value="P:signal transduction"/>
    <property type="evidence" value="ECO:0007669"/>
    <property type="project" value="UniProtKB-KW"/>
</dbReference>
<keyword evidence="14" id="KW-1185">Reference proteome</keyword>
<dbReference type="CDD" id="cd06225">
    <property type="entry name" value="HAMP"/>
    <property type="match status" value="1"/>
</dbReference>
<dbReference type="CDD" id="cd12912">
    <property type="entry name" value="PDC2_MCP_like"/>
    <property type="match status" value="1"/>
</dbReference>
<dbReference type="PROSITE" id="PS50885">
    <property type="entry name" value="HAMP"/>
    <property type="match status" value="1"/>
</dbReference>
<keyword evidence="5 10" id="KW-1133">Transmembrane helix</keyword>
<evidence type="ECO:0000256" key="5">
    <source>
        <dbReference type="ARBA" id="ARBA00022989"/>
    </source>
</evidence>
<evidence type="ECO:0000313" key="14">
    <source>
        <dbReference type="Proteomes" id="UP000481872"/>
    </source>
</evidence>
<sequence>MTLGKKGIGRRINTIGGKLMVTFVLVALIISGLLGGISTIISSQSMFNLGSASLCEIAAKTSDAILNKLEGNKKMYEVISQTASVKDSNIDLNKKIDYITDIVKADNLLEIGIADLNGNVQFKNSTAKVDHREYFQSTIKDNKITVSSPMVSSNKAHNGAVVLTFCAPIHDGDNKITSTIIADIKVDELTSIVNDVKIGNTGKAFMIDGTGNIIAHANTDYIGKLNIFTEGEKNKDFKDMSSTIKTMMSSEKTVSRVKVNNKKMVITNAPVKGTDWTLIVQIDEDELFESINLGKKLMLVLAVVTILISVSIVYIQIKGISKSIGYTTKSLNYISKGDFTNPINIKLINRSDELGIMGQAMNNMQIKLRHTLNNLQENVQKVDVSSQNLASVSEELSSAADTVSESVQDVAKGAEGQSSDMVNVVYNMEMFNEVIEKVLNAIDEIKSNNDVIYNLSDKSNKDMNQVISSVDNVTTSFEGLVKQVEFVGENISKVNNIITVVNTISERTNLLALNAAIEAARVGDAGKGFAVVAEEIRKLAEQSRSSVLNITNLLNGIFDEAGVMVNNTNAVKDEVFNQKGVILNAVNNFSNITGAVENMKPKIEKSKELGAKIIENKEAVINKIQSASSVSQEVSAAAEEISAISEEAMSSSQEVAKAAEELTEMTKTIKSNLSEFKI</sequence>
<dbReference type="GO" id="GO:0005886">
    <property type="term" value="C:plasma membrane"/>
    <property type="evidence" value="ECO:0007669"/>
    <property type="project" value="UniProtKB-SubCell"/>
</dbReference>
<feature type="transmembrane region" description="Helical" evidence="10">
    <location>
        <begin position="20"/>
        <end position="41"/>
    </location>
</feature>
<organism evidence="13 14">
    <name type="scientific">Clostridium senegalense</name>
    <dbReference type="NCBI Taxonomy" id="1465809"/>
    <lineage>
        <taxon>Bacteria</taxon>
        <taxon>Bacillati</taxon>
        <taxon>Bacillota</taxon>
        <taxon>Clostridia</taxon>
        <taxon>Eubacteriales</taxon>
        <taxon>Clostridiaceae</taxon>
        <taxon>Clostridium</taxon>
    </lineage>
</organism>
<reference evidence="13 14" key="1">
    <citation type="submission" date="2020-02" db="EMBL/GenBank/DDBJ databases">
        <title>Genome assembly of a novel Clostridium senegalense strain.</title>
        <authorList>
            <person name="Gupta T.B."/>
            <person name="Jauregui R."/>
            <person name="Maclean P."/>
            <person name="Nawarathana A."/>
            <person name="Brightwell G."/>
        </authorList>
    </citation>
    <scope>NUCLEOTIDE SEQUENCE [LARGE SCALE GENOMIC DNA]</scope>
    <source>
        <strain evidence="13 14">AGRFS4</strain>
    </source>
</reference>